<organism evidence="1 2">
    <name type="scientific">Lithospermum erythrorhizon</name>
    <name type="common">Purple gromwell</name>
    <name type="synonym">Lithospermum officinale var. erythrorhizon</name>
    <dbReference type="NCBI Taxonomy" id="34254"/>
    <lineage>
        <taxon>Eukaryota</taxon>
        <taxon>Viridiplantae</taxon>
        <taxon>Streptophyta</taxon>
        <taxon>Embryophyta</taxon>
        <taxon>Tracheophyta</taxon>
        <taxon>Spermatophyta</taxon>
        <taxon>Magnoliopsida</taxon>
        <taxon>eudicotyledons</taxon>
        <taxon>Gunneridae</taxon>
        <taxon>Pentapetalae</taxon>
        <taxon>asterids</taxon>
        <taxon>lamiids</taxon>
        <taxon>Boraginales</taxon>
        <taxon>Boraginaceae</taxon>
        <taxon>Boraginoideae</taxon>
        <taxon>Lithospermeae</taxon>
        <taxon>Lithospermum</taxon>
    </lineage>
</organism>
<name>A0AAV3R819_LITER</name>
<comment type="caution">
    <text evidence="1">The sequence shown here is derived from an EMBL/GenBank/DDBJ whole genome shotgun (WGS) entry which is preliminary data.</text>
</comment>
<dbReference type="AlphaFoldDB" id="A0AAV3R819"/>
<evidence type="ECO:0000313" key="2">
    <source>
        <dbReference type="Proteomes" id="UP001454036"/>
    </source>
</evidence>
<dbReference type="SUPFAM" id="SSF56672">
    <property type="entry name" value="DNA/RNA polymerases"/>
    <property type="match status" value="1"/>
</dbReference>
<protein>
    <recommendedName>
        <fullName evidence="3">Gag-pol polyprotein</fullName>
    </recommendedName>
</protein>
<proteinExistence type="predicted"/>
<gene>
    <name evidence="1" type="ORF">LIER_26349</name>
</gene>
<dbReference type="EMBL" id="BAABME010008178">
    <property type="protein sequence ID" value="GAA0172544.1"/>
    <property type="molecule type" value="Genomic_DNA"/>
</dbReference>
<dbReference type="Proteomes" id="UP001454036">
    <property type="component" value="Unassembled WGS sequence"/>
</dbReference>
<sequence length="245" mass="27848">MCTDFTSLNKGLLDEGDHEKTTFITDYGLYCWRVMPFGLKNVGATYQRMVNTIFKDQIGKNMEIYVVDMLVKRNIPWGPSQQLGRIIWEVEEICSKADQPTGRIEPFYFQIGLSKSAFFKKLHHASKEEFISDSQCDTTFEELKSYMGSPKLLTRAEGGEELQLYLAVLEGASGRLTTWAIELIEFEINYAPQAGIKVQVIADFIVENSTCSIPEAPDQDKKSEEVPKWILSMEPAMTKGLEQVF</sequence>
<dbReference type="PANTHER" id="PTHR24559:SF431">
    <property type="entry name" value="RNA-DIRECTED DNA POLYMERASE HOMOLOG"/>
    <property type="match status" value="1"/>
</dbReference>
<dbReference type="PANTHER" id="PTHR24559">
    <property type="entry name" value="TRANSPOSON TY3-I GAG-POL POLYPROTEIN"/>
    <property type="match status" value="1"/>
</dbReference>
<reference evidence="1 2" key="1">
    <citation type="submission" date="2024-01" db="EMBL/GenBank/DDBJ databases">
        <title>The complete chloroplast genome sequence of Lithospermum erythrorhizon: insights into the phylogenetic relationship among Boraginaceae species and the maternal lineages of purple gromwells.</title>
        <authorList>
            <person name="Okada T."/>
            <person name="Watanabe K."/>
        </authorList>
    </citation>
    <scope>NUCLEOTIDE SEQUENCE [LARGE SCALE GENOMIC DNA]</scope>
</reference>
<dbReference type="InterPro" id="IPR053134">
    <property type="entry name" value="RNA-dir_DNA_polymerase"/>
</dbReference>
<dbReference type="Gene3D" id="3.30.70.270">
    <property type="match status" value="1"/>
</dbReference>
<dbReference type="Gene3D" id="3.10.10.10">
    <property type="entry name" value="HIV Type 1 Reverse Transcriptase, subunit A, domain 1"/>
    <property type="match status" value="1"/>
</dbReference>
<evidence type="ECO:0000313" key="1">
    <source>
        <dbReference type="EMBL" id="GAA0172544.1"/>
    </source>
</evidence>
<keyword evidence="2" id="KW-1185">Reference proteome</keyword>
<dbReference type="InterPro" id="IPR043502">
    <property type="entry name" value="DNA/RNA_pol_sf"/>
</dbReference>
<evidence type="ECO:0008006" key="3">
    <source>
        <dbReference type="Google" id="ProtNLM"/>
    </source>
</evidence>
<dbReference type="InterPro" id="IPR043128">
    <property type="entry name" value="Rev_trsase/Diguanyl_cyclase"/>
</dbReference>
<accession>A0AAV3R819</accession>